<gene>
    <name evidence="3" type="ORF">NX784_10610</name>
</gene>
<proteinExistence type="predicted"/>
<evidence type="ECO:0000313" key="3">
    <source>
        <dbReference type="EMBL" id="MCS0582042.1"/>
    </source>
</evidence>
<dbReference type="Proteomes" id="UP001204151">
    <property type="component" value="Unassembled WGS sequence"/>
</dbReference>
<feature type="signal peptide" evidence="2">
    <location>
        <begin position="1"/>
        <end position="24"/>
    </location>
</feature>
<feature type="transmembrane region" description="Helical" evidence="1">
    <location>
        <begin position="34"/>
        <end position="58"/>
    </location>
</feature>
<evidence type="ECO:0008006" key="5">
    <source>
        <dbReference type="Google" id="ProtNLM"/>
    </source>
</evidence>
<reference evidence="3 4" key="1">
    <citation type="submission" date="2022-08" db="EMBL/GenBank/DDBJ databases">
        <title>Reclassification of Massilia species as members of the genera Telluria, Duganella, Pseudoduganella, Mokoshia gen. nov. and Zemynaea gen. nov. using orthogonal and non-orthogonal genome-based approaches.</title>
        <authorList>
            <person name="Bowman J.P."/>
        </authorList>
    </citation>
    <scope>NUCLEOTIDE SEQUENCE [LARGE SCALE GENOMIC DNA]</scope>
    <source>
        <strain evidence="3 4">JCM 31316</strain>
    </source>
</reference>
<feature type="chain" id="PRO_5046270563" description="Phage coat protein" evidence="2">
    <location>
        <begin position="25"/>
        <end position="73"/>
    </location>
</feature>
<dbReference type="RefSeq" id="WP_258816613.1">
    <property type="nucleotide sequence ID" value="NZ_JANUGW010000006.1"/>
</dbReference>
<protein>
    <recommendedName>
        <fullName evidence="5">Phage coat protein</fullName>
    </recommendedName>
</protein>
<name>A0ABT1ZQ45_9BURK</name>
<organism evidence="3 4">
    <name type="scientific">Massilia pinisoli</name>
    <dbReference type="NCBI Taxonomy" id="1772194"/>
    <lineage>
        <taxon>Bacteria</taxon>
        <taxon>Pseudomonadati</taxon>
        <taxon>Pseudomonadota</taxon>
        <taxon>Betaproteobacteria</taxon>
        <taxon>Burkholderiales</taxon>
        <taxon>Oxalobacteraceae</taxon>
        <taxon>Telluria group</taxon>
        <taxon>Massilia</taxon>
    </lineage>
</organism>
<keyword evidence="2" id="KW-0732">Signal</keyword>
<keyword evidence="1" id="KW-1133">Transmembrane helix</keyword>
<keyword evidence="1" id="KW-0812">Transmembrane</keyword>
<dbReference type="EMBL" id="JANUGW010000006">
    <property type="protein sequence ID" value="MCS0582042.1"/>
    <property type="molecule type" value="Genomic_DNA"/>
</dbReference>
<comment type="caution">
    <text evidence="3">The sequence shown here is derived from an EMBL/GenBank/DDBJ whole genome shotgun (WGS) entry which is preliminary data.</text>
</comment>
<keyword evidence="1" id="KW-0472">Membrane</keyword>
<accession>A0ABT1ZQ45</accession>
<evidence type="ECO:0000313" key="4">
    <source>
        <dbReference type="Proteomes" id="UP001204151"/>
    </source>
</evidence>
<sequence length="73" mass="7743">MKFTNKFFKVALLAVFALPLASQAAVTSVADLWASISFADVTSAIFGIGALVIGVDLAQLGYFKVRRLVKGAH</sequence>
<evidence type="ECO:0000256" key="1">
    <source>
        <dbReference type="SAM" id="Phobius"/>
    </source>
</evidence>
<evidence type="ECO:0000256" key="2">
    <source>
        <dbReference type="SAM" id="SignalP"/>
    </source>
</evidence>
<keyword evidence="4" id="KW-1185">Reference proteome</keyword>